<name>A0ABN3HCL6_9ACTN</name>
<reference evidence="1 2" key="1">
    <citation type="journal article" date="2019" name="Int. J. Syst. Evol. Microbiol.">
        <title>The Global Catalogue of Microorganisms (GCM) 10K type strain sequencing project: providing services to taxonomists for standard genome sequencing and annotation.</title>
        <authorList>
            <consortium name="The Broad Institute Genomics Platform"/>
            <consortium name="The Broad Institute Genome Sequencing Center for Infectious Disease"/>
            <person name="Wu L."/>
            <person name="Ma J."/>
        </authorList>
    </citation>
    <scope>NUCLEOTIDE SEQUENCE [LARGE SCALE GENOMIC DNA]</scope>
    <source>
        <strain evidence="1 2">JCM 16227</strain>
    </source>
</reference>
<evidence type="ECO:0000313" key="2">
    <source>
        <dbReference type="Proteomes" id="UP001501170"/>
    </source>
</evidence>
<sequence>MPVGSRGLLFHRAPAGSAQGRRFAPALDLLFAVTGTSACGWMGDMTDIDDEFERTQPIGNAINAVARAEQVIDPPTMPDAVAARLDALIDDLTGGA</sequence>
<gene>
    <name evidence="1" type="ORF">GCM10009855_13920</name>
</gene>
<proteinExistence type="predicted"/>
<evidence type="ECO:0000313" key="1">
    <source>
        <dbReference type="EMBL" id="GAA2375858.1"/>
    </source>
</evidence>
<dbReference type="EMBL" id="BAAARB010000005">
    <property type="protein sequence ID" value="GAA2375858.1"/>
    <property type="molecule type" value="Genomic_DNA"/>
</dbReference>
<keyword evidence="2" id="KW-1185">Reference proteome</keyword>
<accession>A0ABN3HCL6</accession>
<protein>
    <submittedName>
        <fullName evidence="1">Uncharacterized protein</fullName>
    </submittedName>
</protein>
<comment type="caution">
    <text evidence="1">The sequence shown here is derived from an EMBL/GenBank/DDBJ whole genome shotgun (WGS) entry which is preliminary data.</text>
</comment>
<dbReference type="Proteomes" id="UP001501170">
    <property type="component" value="Unassembled WGS sequence"/>
</dbReference>
<organism evidence="1 2">
    <name type="scientific">Gordonia cholesterolivorans</name>
    <dbReference type="NCBI Taxonomy" id="559625"/>
    <lineage>
        <taxon>Bacteria</taxon>
        <taxon>Bacillati</taxon>
        <taxon>Actinomycetota</taxon>
        <taxon>Actinomycetes</taxon>
        <taxon>Mycobacteriales</taxon>
        <taxon>Gordoniaceae</taxon>
        <taxon>Gordonia</taxon>
    </lineage>
</organism>